<proteinExistence type="predicted"/>
<dbReference type="InterPro" id="IPR001304">
    <property type="entry name" value="C-type_lectin-like"/>
</dbReference>
<feature type="domain" description="C-type lectin" evidence="2">
    <location>
        <begin position="25"/>
        <end position="140"/>
    </location>
</feature>
<dbReference type="Proteomes" id="UP000018468">
    <property type="component" value="Unassembled WGS sequence"/>
</dbReference>
<dbReference type="PANTHER" id="PTHR45784">
    <property type="entry name" value="C-TYPE LECTIN DOMAIN FAMILY 20 MEMBER A-RELATED"/>
    <property type="match status" value="1"/>
</dbReference>
<dbReference type="Gene3D" id="3.10.100.10">
    <property type="entry name" value="Mannose-Binding Protein A, subunit A"/>
    <property type="match status" value="2"/>
</dbReference>
<protein>
    <recommendedName>
        <fullName evidence="2">C-type lectin domain-containing protein</fullName>
    </recommendedName>
</protein>
<evidence type="ECO:0000259" key="2">
    <source>
        <dbReference type="PROSITE" id="PS50041"/>
    </source>
</evidence>
<dbReference type="GeneTree" id="ENSGT01100000263473"/>
<feature type="domain" description="C-type lectin" evidence="2">
    <location>
        <begin position="150"/>
        <end position="257"/>
    </location>
</feature>
<dbReference type="PROSITE" id="PS50041">
    <property type="entry name" value="C_TYPE_LECTIN_2"/>
    <property type="match status" value="2"/>
</dbReference>
<keyword evidence="1" id="KW-0732">Signal</keyword>
<keyword evidence="4" id="KW-1185">Reference proteome</keyword>
<evidence type="ECO:0000256" key="1">
    <source>
        <dbReference type="SAM" id="SignalP"/>
    </source>
</evidence>
<organism evidence="3 4">
    <name type="scientific">Lepisosteus oculatus</name>
    <name type="common">Spotted gar</name>
    <dbReference type="NCBI Taxonomy" id="7918"/>
    <lineage>
        <taxon>Eukaryota</taxon>
        <taxon>Metazoa</taxon>
        <taxon>Chordata</taxon>
        <taxon>Craniata</taxon>
        <taxon>Vertebrata</taxon>
        <taxon>Euteleostomi</taxon>
        <taxon>Actinopterygii</taxon>
        <taxon>Neopterygii</taxon>
        <taxon>Holostei</taxon>
        <taxon>Semionotiformes</taxon>
        <taxon>Lepisosteidae</taxon>
        <taxon>Lepisosteus</taxon>
    </lineage>
</organism>
<feature type="chain" id="PRO_5004865263" description="C-type lectin domain-containing protein" evidence="1">
    <location>
        <begin position="23"/>
        <end position="358"/>
    </location>
</feature>
<dbReference type="SUPFAM" id="SSF56436">
    <property type="entry name" value="C-type lectin-like"/>
    <property type="match status" value="2"/>
</dbReference>
<evidence type="ECO:0000313" key="4">
    <source>
        <dbReference type="Proteomes" id="UP000018468"/>
    </source>
</evidence>
<reference evidence="3" key="3">
    <citation type="submission" date="2025-09" db="UniProtKB">
        <authorList>
            <consortium name="Ensembl"/>
        </authorList>
    </citation>
    <scope>IDENTIFICATION</scope>
</reference>
<dbReference type="eggNOG" id="KOG4297">
    <property type="taxonomic scope" value="Eukaryota"/>
</dbReference>
<dbReference type="InterPro" id="IPR016187">
    <property type="entry name" value="CTDL_fold"/>
</dbReference>
<dbReference type="STRING" id="7918.ENSLOCP00000000874"/>
<dbReference type="Bgee" id="ENSLOCG00000000787">
    <property type="expression patterns" value="Expressed in ovary"/>
</dbReference>
<dbReference type="Ensembl" id="ENSLOCT00000000878.1">
    <property type="protein sequence ID" value="ENSLOCP00000000874.1"/>
    <property type="gene ID" value="ENSLOCG00000000787.1"/>
</dbReference>
<dbReference type="HOGENOM" id="CLU_061186_2_0_1"/>
<feature type="signal peptide" evidence="1">
    <location>
        <begin position="1"/>
        <end position="22"/>
    </location>
</feature>
<accession>W5LXL7</accession>
<dbReference type="Pfam" id="PF00059">
    <property type="entry name" value="Lectin_C"/>
    <property type="match status" value="2"/>
</dbReference>
<name>W5LXL7_LEPOC</name>
<reference evidence="3" key="2">
    <citation type="submission" date="2025-08" db="UniProtKB">
        <authorList>
            <consortium name="Ensembl"/>
        </authorList>
    </citation>
    <scope>IDENTIFICATION</scope>
</reference>
<dbReference type="InParanoid" id="W5LXL7"/>
<evidence type="ECO:0000313" key="3">
    <source>
        <dbReference type="Ensembl" id="ENSLOCP00000000874.1"/>
    </source>
</evidence>
<dbReference type="AlphaFoldDB" id="W5LXL7"/>
<dbReference type="InterPro" id="IPR016186">
    <property type="entry name" value="C-type_lectin-like/link_sf"/>
</dbReference>
<sequence length="358" mass="41288">MLRNVYLTLLCTGLWGVPSCCARQYHFVSLEKNWTEAQSYCRENYTDLAVIDSPEDNEQLLQTAGNPLQYAGWIGLYWDQWSWKWSMGNIRLDNRNGSDFTSWATGQPENYGGKENCGIMESRGLWHDYPCSCSFYFICYQEGSDAAGSYFLIETNKNFTAAQRSCREHHTDLASVRNRSENEEIRLTARGNYVWIGLFMEPWKWSSPSNPAFRNWADGVPDNAAGNEDCASLLMAGSSAGYWNGTGCDQRLPFFCFSEKKRVVMRVGLQLEKGKNPNEPGVRESLLNQMRGLLSKHTVMDRTSLKWKEQKDGLVFHPEKDKGEIWDPRFTQSLQSVFVVLSVDSPHFDYWFVWLFQY</sequence>
<reference evidence="4" key="1">
    <citation type="submission" date="2011-12" db="EMBL/GenBank/DDBJ databases">
        <title>The Draft Genome of Lepisosteus oculatus.</title>
        <authorList>
            <consortium name="The Broad Institute Genome Assembly &amp; Analysis Group"/>
            <consortium name="Computational R&amp;D Group"/>
            <consortium name="and Sequencing Platform"/>
            <person name="Di Palma F."/>
            <person name="Alfoldi J."/>
            <person name="Johnson J."/>
            <person name="Berlin A."/>
            <person name="Gnerre S."/>
            <person name="Jaffe D."/>
            <person name="MacCallum I."/>
            <person name="Young S."/>
            <person name="Walker B.J."/>
            <person name="Lander E.S."/>
            <person name="Lindblad-Toh K."/>
        </authorList>
    </citation>
    <scope>NUCLEOTIDE SEQUENCE [LARGE SCALE GENOMIC DNA]</scope>
</reference>
<dbReference type="OMA" id="AYENWIT"/>
<dbReference type="PANTHER" id="PTHR45784:SF5">
    <property type="entry name" value="C-TYPE LECTIN DOMAIN FAMILY 20 MEMBER A-RELATED"/>
    <property type="match status" value="1"/>
</dbReference>
<dbReference type="SMART" id="SM00034">
    <property type="entry name" value="CLECT"/>
    <property type="match status" value="2"/>
</dbReference>